<keyword evidence="3" id="KW-1185">Reference proteome</keyword>
<proteinExistence type="predicted"/>
<evidence type="ECO:0000313" key="3">
    <source>
        <dbReference type="Proteomes" id="UP001066276"/>
    </source>
</evidence>
<name>A0AAV7LYP2_PLEWA</name>
<dbReference type="EMBL" id="JANPWB010000014">
    <property type="protein sequence ID" value="KAJ1095479.1"/>
    <property type="molecule type" value="Genomic_DNA"/>
</dbReference>
<gene>
    <name evidence="2" type="ORF">NDU88_000642</name>
</gene>
<evidence type="ECO:0000313" key="2">
    <source>
        <dbReference type="EMBL" id="KAJ1095479.1"/>
    </source>
</evidence>
<feature type="region of interest" description="Disordered" evidence="1">
    <location>
        <begin position="39"/>
        <end position="58"/>
    </location>
</feature>
<feature type="compositionally biased region" description="Low complexity" evidence="1">
    <location>
        <begin position="39"/>
        <end position="51"/>
    </location>
</feature>
<sequence length="73" mass="7608">MAAPLLAQRVVSVSELGEDPSECGDSTLASFDVFKGAEAGAHGGPEAFGPELPESTRRCMWLTTGSGPERTEL</sequence>
<evidence type="ECO:0000256" key="1">
    <source>
        <dbReference type="SAM" id="MobiDB-lite"/>
    </source>
</evidence>
<organism evidence="2 3">
    <name type="scientific">Pleurodeles waltl</name>
    <name type="common">Iberian ribbed newt</name>
    <dbReference type="NCBI Taxonomy" id="8319"/>
    <lineage>
        <taxon>Eukaryota</taxon>
        <taxon>Metazoa</taxon>
        <taxon>Chordata</taxon>
        <taxon>Craniata</taxon>
        <taxon>Vertebrata</taxon>
        <taxon>Euteleostomi</taxon>
        <taxon>Amphibia</taxon>
        <taxon>Batrachia</taxon>
        <taxon>Caudata</taxon>
        <taxon>Salamandroidea</taxon>
        <taxon>Salamandridae</taxon>
        <taxon>Pleurodelinae</taxon>
        <taxon>Pleurodeles</taxon>
    </lineage>
</organism>
<comment type="caution">
    <text evidence="2">The sequence shown here is derived from an EMBL/GenBank/DDBJ whole genome shotgun (WGS) entry which is preliminary data.</text>
</comment>
<reference evidence="2" key="1">
    <citation type="journal article" date="2022" name="bioRxiv">
        <title>Sequencing and chromosome-scale assembly of the giantPleurodeles waltlgenome.</title>
        <authorList>
            <person name="Brown T."/>
            <person name="Elewa A."/>
            <person name="Iarovenko S."/>
            <person name="Subramanian E."/>
            <person name="Araus A.J."/>
            <person name="Petzold A."/>
            <person name="Susuki M."/>
            <person name="Suzuki K.-i.T."/>
            <person name="Hayashi T."/>
            <person name="Toyoda A."/>
            <person name="Oliveira C."/>
            <person name="Osipova E."/>
            <person name="Leigh N.D."/>
            <person name="Simon A."/>
            <person name="Yun M.H."/>
        </authorList>
    </citation>
    <scope>NUCLEOTIDE SEQUENCE</scope>
    <source>
        <strain evidence="2">20211129_DDA</strain>
        <tissue evidence="2">Liver</tissue>
    </source>
</reference>
<accession>A0AAV7LYP2</accession>
<protein>
    <submittedName>
        <fullName evidence="2">Uncharacterized protein</fullName>
    </submittedName>
</protein>
<dbReference type="Proteomes" id="UP001066276">
    <property type="component" value="Chromosome 10"/>
</dbReference>
<dbReference type="AlphaFoldDB" id="A0AAV7LYP2"/>